<feature type="transmembrane region" description="Helical" evidence="1">
    <location>
        <begin position="12"/>
        <end position="34"/>
    </location>
</feature>
<keyword evidence="1" id="KW-1133">Transmembrane helix</keyword>
<comment type="caution">
    <text evidence="2">The sequence shown here is derived from an EMBL/GenBank/DDBJ whole genome shotgun (WGS) entry which is preliminary data.</text>
</comment>
<evidence type="ECO:0000313" key="3">
    <source>
        <dbReference type="Proteomes" id="UP001324427"/>
    </source>
</evidence>
<protein>
    <recommendedName>
        <fullName evidence="4">Glycosyltransferase family 8 protein</fullName>
    </recommendedName>
</protein>
<keyword evidence="1" id="KW-0812">Transmembrane</keyword>
<reference evidence="2 3" key="1">
    <citation type="submission" date="2021-11" db="EMBL/GenBank/DDBJ databases">
        <title>Black yeast isolated from Biological Soil Crust.</title>
        <authorList>
            <person name="Kurbessoian T."/>
        </authorList>
    </citation>
    <scope>NUCLEOTIDE SEQUENCE [LARGE SCALE GENOMIC DNA]</scope>
    <source>
        <strain evidence="2 3">CCFEE 5522</strain>
    </source>
</reference>
<dbReference type="Proteomes" id="UP001324427">
    <property type="component" value="Unassembled WGS sequence"/>
</dbReference>
<accession>A0AAV9J8D6</accession>
<gene>
    <name evidence="2" type="ORF">LTR36_008102</name>
</gene>
<evidence type="ECO:0008006" key="4">
    <source>
        <dbReference type="Google" id="ProtNLM"/>
    </source>
</evidence>
<sequence length="382" mass="42156">MGRILLSQSQVSVVASSAVILIFTVLLFLSGYVIQQRTVTGLQAAIKPRIPQPPPSLHVQQQDDSLPELRPSRLFKGKGRVAYTKLDAAAQAGANVDWKRLAHVQLVRTHHDVCNAVMVLAEFHRLKSPARRVLLFPTHWAQEKEGKKGDISDPFLSSSRRLMRMAARRYGVELRPVSPVITSAEAEDESKDVYSLASAFALTDLDRVLSIETPGLLVDAMPLDAVLAFTESAPFAMLQETAAGDDIHSEDLLLLQPSGPTHAELLERVSAEPSFNDTLFPTIFTDPLLLASSTDDQALIRSIGTLHDAARGFNATAYLSGVSYIRFSDPKLPGPEYDVPWSQKVAARPKNKDADWTWTKLYGQFAQKRMDVCGLDLETWRG</sequence>
<evidence type="ECO:0000256" key="1">
    <source>
        <dbReference type="SAM" id="Phobius"/>
    </source>
</evidence>
<keyword evidence="1" id="KW-0472">Membrane</keyword>
<dbReference type="AlphaFoldDB" id="A0AAV9J8D6"/>
<dbReference type="EMBL" id="JAVFHQ010000054">
    <property type="protein sequence ID" value="KAK4541344.1"/>
    <property type="molecule type" value="Genomic_DNA"/>
</dbReference>
<evidence type="ECO:0000313" key="2">
    <source>
        <dbReference type="EMBL" id="KAK4541344.1"/>
    </source>
</evidence>
<proteinExistence type="predicted"/>
<name>A0AAV9J8D6_9PEZI</name>
<keyword evidence="3" id="KW-1185">Reference proteome</keyword>
<organism evidence="2 3">
    <name type="scientific">Oleoguttula mirabilis</name>
    <dbReference type="NCBI Taxonomy" id="1507867"/>
    <lineage>
        <taxon>Eukaryota</taxon>
        <taxon>Fungi</taxon>
        <taxon>Dikarya</taxon>
        <taxon>Ascomycota</taxon>
        <taxon>Pezizomycotina</taxon>
        <taxon>Dothideomycetes</taxon>
        <taxon>Dothideomycetidae</taxon>
        <taxon>Mycosphaerellales</taxon>
        <taxon>Teratosphaeriaceae</taxon>
        <taxon>Oleoguttula</taxon>
    </lineage>
</organism>